<gene>
    <name evidence="1" type="ORF">C462_10722</name>
</gene>
<name>M0PL15_9EURY</name>
<dbReference type="PATRIC" id="fig|1230455.3.peg.2060"/>
<organism evidence="1 2">
    <name type="scientific">Halorubrum distributum JCM 13916</name>
    <dbReference type="NCBI Taxonomy" id="1230455"/>
    <lineage>
        <taxon>Archaea</taxon>
        <taxon>Methanobacteriati</taxon>
        <taxon>Methanobacteriota</taxon>
        <taxon>Stenosarchaea group</taxon>
        <taxon>Halobacteria</taxon>
        <taxon>Halobacteriales</taxon>
        <taxon>Haloferacaceae</taxon>
        <taxon>Halorubrum</taxon>
        <taxon>Halorubrum distributum group</taxon>
    </lineage>
</organism>
<keyword evidence="1" id="KW-0808">Transferase</keyword>
<proteinExistence type="predicted"/>
<reference evidence="1 2" key="1">
    <citation type="journal article" date="2014" name="PLoS Genet.">
        <title>Phylogenetically driven sequencing of extremely halophilic archaea reveals strategies for static and dynamic osmo-response.</title>
        <authorList>
            <person name="Becker E.A."/>
            <person name="Seitzer P.M."/>
            <person name="Tritt A."/>
            <person name="Larsen D."/>
            <person name="Krusor M."/>
            <person name="Yao A.I."/>
            <person name="Wu D."/>
            <person name="Madern D."/>
            <person name="Eisen J.A."/>
            <person name="Darling A.E."/>
            <person name="Facciotti M.T."/>
        </authorList>
    </citation>
    <scope>NUCLEOTIDE SEQUENCE [LARGE SCALE GENOMIC DNA]</scope>
    <source>
        <strain evidence="1 2">JCM 13916</strain>
    </source>
</reference>
<dbReference type="AlphaFoldDB" id="M0PL15"/>
<accession>M0PL15</accession>
<evidence type="ECO:0000313" key="1">
    <source>
        <dbReference type="EMBL" id="EMA70314.1"/>
    </source>
</evidence>
<dbReference type="Proteomes" id="UP000011528">
    <property type="component" value="Unassembled WGS sequence"/>
</dbReference>
<dbReference type="EMBL" id="AOJJ01000071">
    <property type="protein sequence ID" value="EMA70314.1"/>
    <property type="molecule type" value="Genomic_DNA"/>
</dbReference>
<sequence>MRATIAQEGMITEADVSASGDGDGVTNEDLLVAIQSQNDISNRVQSSAESETDPVDYEEYSLDRDDVTDEMALILREYDEDADVLPDAMTPDDRGDVLSKEMLKTWVGWEESKMWAPPLNPDHVIKDERPDGMPHAVALTWGVLRYQDSDVVRVSEMVDVMDEDLGWTRTYMMNQGFEEEIKERVVQDPLEDSKYHTDYKLYDDRLYVVAAKAENALDRIEAAESFDTISSAKSDALRYGSMLDGRESIRYICDGRWDQMADDFADHVKEITADQKRVLAEQAVTDAEKQVVDIGEMMRGDESDVDVSDIRSVISQIESEKQSVQDMQSGVTNKADFTGTLSDLDSILSDAAVAMAHALTIEIRSMTDEIDESDDVLEIESTLDKIEGIADDAVEAVEDHATEDHSDVVDSVEEALSAAEDRHDDAREVALEREVAAAEEVEAKWADRANRVFEIAESPFSKVWMTDTYCIFRRHDAVVDDFEDHVADEVDYVMPLDYDWEHITMDELLLDSQIENVEEYVRDGMAIVNAVEDLDLDVIECREDAREQVAENVTVGGDSVSETFLETKIYNYSHAEDKELSAAVMVDEIDDADEFRADVASAVFEFESAVTGDDDDWWMLEEGKAHKFYTPGALRVDMREYTDFDRYLDPDEIKSSKFESRRPDDSESGSVEV</sequence>
<evidence type="ECO:0000313" key="2">
    <source>
        <dbReference type="Proteomes" id="UP000011528"/>
    </source>
</evidence>
<comment type="caution">
    <text evidence="1">The sequence shown here is derived from an EMBL/GenBank/DDBJ whole genome shotgun (WGS) entry which is preliminary data.</text>
</comment>
<keyword evidence="1" id="KW-0418">Kinase</keyword>
<protein>
    <submittedName>
        <fullName evidence="1">Putative CheA signal transduction histidine kinase</fullName>
    </submittedName>
</protein>
<dbReference type="GO" id="GO:0016301">
    <property type="term" value="F:kinase activity"/>
    <property type="evidence" value="ECO:0007669"/>
    <property type="project" value="UniProtKB-KW"/>
</dbReference>